<keyword evidence="1" id="KW-0812">Transmembrane</keyword>
<feature type="transmembrane region" description="Helical" evidence="1">
    <location>
        <begin position="108"/>
        <end position="131"/>
    </location>
</feature>
<keyword evidence="1" id="KW-0472">Membrane</keyword>
<evidence type="ECO:0000256" key="1">
    <source>
        <dbReference type="SAM" id="Phobius"/>
    </source>
</evidence>
<organism evidence="2 3">
    <name type="scientific">Niastella vici</name>
    <dbReference type="NCBI Taxonomy" id="1703345"/>
    <lineage>
        <taxon>Bacteria</taxon>
        <taxon>Pseudomonadati</taxon>
        <taxon>Bacteroidota</taxon>
        <taxon>Chitinophagia</taxon>
        <taxon>Chitinophagales</taxon>
        <taxon>Chitinophagaceae</taxon>
        <taxon>Niastella</taxon>
    </lineage>
</organism>
<dbReference type="RefSeq" id="WP_081150405.1">
    <property type="nucleotide sequence ID" value="NZ_LVYD01000056.1"/>
</dbReference>
<reference evidence="2 3" key="1">
    <citation type="submission" date="2016-03" db="EMBL/GenBank/DDBJ databases">
        <title>Niastella vici sp. nov., isolated from farmland soil.</title>
        <authorList>
            <person name="Chen L."/>
            <person name="Wang D."/>
            <person name="Yang S."/>
            <person name="Wang G."/>
        </authorList>
    </citation>
    <scope>NUCLEOTIDE SEQUENCE [LARGE SCALE GENOMIC DNA]</scope>
    <source>
        <strain evidence="2 3">DJ57</strain>
    </source>
</reference>
<feature type="transmembrane region" description="Helical" evidence="1">
    <location>
        <begin position="7"/>
        <end position="26"/>
    </location>
</feature>
<dbReference type="Proteomes" id="UP000192796">
    <property type="component" value="Unassembled WGS sequence"/>
</dbReference>
<sequence length="137" mass="15392">METHLKVIGSLLIVLALIHVVFPRYFNWKQELSSLSLANRQIMYVHSFFIAFMVLLLGVLCISSAAELVNTALGKRISLGIGVFWGARLVIQFFGYSPKLWKGKTFETTVHIVFAIFWTYLTSIFITVYLVGAGNAS</sequence>
<keyword evidence="3" id="KW-1185">Reference proteome</keyword>
<dbReference type="EMBL" id="LVYD01000056">
    <property type="protein sequence ID" value="OQP61696.1"/>
    <property type="molecule type" value="Genomic_DNA"/>
</dbReference>
<feature type="transmembrane region" description="Helical" evidence="1">
    <location>
        <begin position="77"/>
        <end position="96"/>
    </location>
</feature>
<keyword evidence="1" id="KW-1133">Transmembrane helix</keyword>
<evidence type="ECO:0000313" key="3">
    <source>
        <dbReference type="Proteomes" id="UP000192796"/>
    </source>
</evidence>
<dbReference type="OrthoDB" id="670562at2"/>
<dbReference type="AlphaFoldDB" id="A0A1V9FTX6"/>
<protein>
    <submittedName>
        <fullName evidence="2">Uncharacterized protein</fullName>
    </submittedName>
</protein>
<gene>
    <name evidence="2" type="ORF">A3860_31010</name>
</gene>
<feature type="transmembrane region" description="Helical" evidence="1">
    <location>
        <begin position="46"/>
        <end position="65"/>
    </location>
</feature>
<dbReference type="STRING" id="1703345.A3860_31010"/>
<name>A0A1V9FTX6_9BACT</name>
<accession>A0A1V9FTX6</accession>
<proteinExistence type="predicted"/>
<comment type="caution">
    <text evidence="2">The sequence shown here is derived from an EMBL/GenBank/DDBJ whole genome shotgun (WGS) entry which is preliminary data.</text>
</comment>
<evidence type="ECO:0000313" key="2">
    <source>
        <dbReference type="EMBL" id="OQP61696.1"/>
    </source>
</evidence>